<evidence type="ECO:0000313" key="7">
    <source>
        <dbReference type="Proteomes" id="UP001183420"/>
    </source>
</evidence>
<dbReference type="InterPro" id="IPR023772">
    <property type="entry name" value="DNA-bd_HTH_TetR-type_CS"/>
</dbReference>
<evidence type="ECO:0000256" key="1">
    <source>
        <dbReference type="ARBA" id="ARBA00023015"/>
    </source>
</evidence>
<dbReference type="PANTHER" id="PTHR30055">
    <property type="entry name" value="HTH-TYPE TRANSCRIPTIONAL REGULATOR RUTR"/>
    <property type="match status" value="1"/>
</dbReference>
<evidence type="ECO:0000256" key="3">
    <source>
        <dbReference type="ARBA" id="ARBA00023163"/>
    </source>
</evidence>
<organism evidence="6 7">
    <name type="scientific">Streptomyces millisiae</name>
    <dbReference type="NCBI Taxonomy" id="3075542"/>
    <lineage>
        <taxon>Bacteria</taxon>
        <taxon>Bacillati</taxon>
        <taxon>Actinomycetota</taxon>
        <taxon>Actinomycetes</taxon>
        <taxon>Kitasatosporales</taxon>
        <taxon>Streptomycetaceae</taxon>
        <taxon>Streptomyces</taxon>
    </lineage>
</organism>
<dbReference type="SUPFAM" id="SSF48498">
    <property type="entry name" value="Tetracyclin repressor-like, C-terminal domain"/>
    <property type="match status" value="1"/>
</dbReference>
<evidence type="ECO:0000256" key="4">
    <source>
        <dbReference type="PROSITE-ProRule" id="PRU00335"/>
    </source>
</evidence>
<dbReference type="Gene3D" id="1.10.357.10">
    <property type="entry name" value="Tetracycline Repressor, domain 2"/>
    <property type="match status" value="1"/>
</dbReference>
<dbReference type="Pfam" id="PF00440">
    <property type="entry name" value="TetR_N"/>
    <property type="match status" value="1"/>
</dbReference>
<feature type="DNA-binding region" description="H-T-H motif" evidence="4">
    <location>
        <begin position="35"/>
        <end position="54"/>
    </location>
</feature>
<comment type="caution">
    <text evidence="6">The sequence shown here is derived from an EMBL/GenBank/DDBJ whole genome shotgun (WGS) entry which is preliminary data.</text>
</comment>
<proteinExistence type="predicted"/>
<dbReference type="InterPro" id="IPR050109">
    <property type="entry name" value="HTH-type_TetR-like_transc_reg"/>
</dbReference>
<sequence length="202" mass="21646">MTRGQRTRMPRAERAAQILALAEQLFTERGYALATMDELAERAGVSKPVIYDHFASKERLLLTLLARARAELLDATARSMAGHTEPRAALRAALLAFFRFIDDHRASWSALNRESALLSGEAGREVEALRAQQADVIADFLHGSGLSADPAAAAAHAQIVIGAGERLALWQESHPELTAEAAADRMLAVLWHGLGTAAGSGA</sequence>
<dbReference type="PANTHER" id="PTHR30055:SF158">
    <property type="entry name" value="POSSIBLE TRANSCRIPTIONAL REGULATORY PROTEIN (PROBABLY TETR-FAMILY)"/>
    <property type="match status" value="1"/>
</dbReference>
<evidence type="ECO:0000256" key="2">
    <source>
        <dbReference type="ARBA" id="ARBA00023125"/>
    </source>
</evidence>
<dbReference type="InterPro" id="IPR009057">
    <property type="entry name" value="Homeodomain-like_sf"/>
</dbReference>
<dbReference type="InterPro" id="IPR054129">
    <property type="entry name" value="DesT_TetR_C"/>
</dbReference>
<dbReference type="SUPFAM" id="SSF46689">
    <property type="entry name" value="Homeodomain-like"/>
    <property type="match status" value="1"/>
</dbReference>
<keyword evidence="2 4" id="KW-0238">DNA-binding</keyword>
<evidence type="ECO:0000259" key="5">
    <source>
        <dbReference type="PROSITE" id="PS50977"/>
    </source>
</evidence>
<keyword evidence="7" id="KW-1185">Reference proteome</keyword>
<gene>
    <name evidence="6" type="ORF">RNC47_22645</name>
</gene>
<keyword evidence="3" id="KW-0804">Transcription</keyword>
<accession>A0ABU2LV46</accession>
<evidence type="ECO:0000313" key="6">
    <source>
        <dbReference type="EMBL" id="MDT0321138.1"/>
    </source>
</evidence>
<name>A0ABU2LV46_9ACTN</name>
<dbReference type="Proteomes" id="UP001183420">
    <property type="component" value="Unassembled WGS sequence"/>
</dbReference>
<feature type="domain" description="HTH tetR-type" evidence="5">
    <location>
        <begin position="12"/>
        <end position="72"/>
    </location>
</feature>
<dbReference type="Pfam" id="PF21943">
    <property type="entry name" value="TetR_C_46"/>
    <property type="match status" value="1"/>
</dbReference>
<reference evidence="7" key="1">
    <citation type="submission" date="2023-07" db="EMBL/GenBank/DDBJ databases">
        <title>30 novel species of actinomycetes from the DSMZ collection.</title>
        <authorList>
            <person name="Nouioui I."/>
        </authorList>
    </citation>
    <scope>NUCLEOTIDE SEQUENCE [LARGE SCALE GENOMIC DNA]</scope>
    <source>
        <strain evidence="7">DSM 44918</strain>
    </source>
</reference>
<dbReference type="PROSITE" id="PS01081">
    <property type="entry name" value="HTH_TETR_1"/>
    <property type="match status" value="1"/>
</dbReference>
<dbReference type="PROSITE" id="PS50977">
    <property type="entry name" value="HTH_TETR_2"/>
    <property type="match status" value="1"/>
</dbReference>
<dbReference type="InterPro" id="IPR036271">
    <property type="entry name" value="Tet_transcr_reg_TetR-rel_C_sf"/>
</dbReference>
<dbReference type="EMBL" id="JAVREM010000034">
    <property type="protein sequence ID" value="MDT0321138.1"/>
    <property type="molecule type" value="Genomic_DNA"/>
</dbReference>
<dbReference type="InterPro" id="IPR001647">
    <property type="entry name" value="HTH_TetR"/>
</dbReference>
<protein>
    <submittedName>
        <fullName evidence="6">Helix-turn-helix domain-containing protein</fullName>
    </submittedName>
</protein>
<keyword evidence="1" id="KW-0805">Transcription regulation</keyword>
<dbReference type="PRINTS" id="PR00455">
    <property type="entry name" value="HTHTETR"/>
</dbReference>
<dbReference type="RefSeq" id="WP_311601341.1">
    <property type="nucleotide sequence ID" value="NZ_JAVREM010000034.1"/>
</dbReference>